<feature type="transmembrane region" description="Helical" evidence="5">
    <location>
        <begin position="118"/>
        <end position="136"/>
    </location>
</feature>
<evidence type="ECO:0000256" key="1">
    <source>
        <dbReference type="ARBA" id="ARBA00004141"/>
    </source>
</evidence>
<feature type="transmembrane region" description="Helical" evidence="5">
    <location>
        <begin position="156"/>
        <end position="173"/>
    </location>
</feature>
<dbReference type="GO" id="GO:0030317">
    <property type="term" value="P:flagellated sperm motility"/>
    <property type="evidence" value="ECO:0007669"/>
    <property type="project" value="TreeGrafter"/>
</dbReference>
<dbReference type="GO" id="GO:0006814">
    <property type="term" value="P:sodium ion transport"/>
    <property type="evidence" value="ECO:0007669"/>
    <property type="project" value="TreeGrafter"/>
</dbReference>
<evidence type="ECO:0000313" key="8">
    <source>
        <dbReference type="Proteomes" id="UP000078046"/>
    </source>
</evidence>
<feature type="transmembrane region" description="Helical" evidence="5">
    <location>
        <begin position="185"/>
        <end position="207"/>
    </location>
</feature>
<evidence type="ECO:0000256" key="5">
    <source>
        <dbReference type="SAM" id="Phobius"/>
    </source>
</evidence>
<dbReference type="PANTHER" id="PTHR47131">
    <property type="entry name" value="CATION CHANNEL SPERM-ASSOCIATED PROTEIN 3"/>
    <property type="match status" value="1"/>
</dbReference>
<keyword evidence="2 5" id="KW-0812">Transmembrane</keyword>
<dbReference type="GO" id="GO:0048240">
    <property type="term" value="P:sperm capacitation"/>
    <property type="evidence" value="ECO:0007669"/>
    <property type="project" value="TreeGrafter"/>
</dbReference>
<dbReference type="OrthoDB" id="416585at2759"/>
<gene>
    <name evidence="7" type="ORF">A3Q56_00740</name>
</gene>
<keyword evidence="8" id="KW-1185">Reference proteome</keyword>
<evidence type="ECO:0000256" key="3">
    <source>
        <dbReference type="ARBA" id="ARBA00022989"/>
    </source>
</evidence>
<dbReference type="GO" id="GO:0001669">
    <property type="term" value="C:acrosomal vesicle"/>
    <property type="evidence" value="ECO:0007669"/>
    <property type="project" value="TreeGrafter"/>
</dbReference>
<dbReference type="GO" id="GO:0005245">
    <property type="term" value="F:voltage-gated calcium channel activity"/>
    <property type="evidence" value="ECO:0007669"/>
    <property type="project" value="TreeGrafter"/>
</dbReference>
<organism evidence="7 8">
    <name type="scientific">Intoshia linei</name>
    <dbReference type="NCBI Taxonomy" id="1819745"/>
    <lineage>
        <taxon>Eukaryota</taxon>
        <taxon>Metazoa</taxon>
        <taxon>Spiralia</taxon>
        <taxon>Lophotrochozoa</taxon>
        <taxon>Mesozoa</taxon>
        <taxon>Orthonectida</taxon>
        <taxon>Rhopaluridae</taxon>
        <taxon>Intoshia</taxon>
    </lineage>
</organism>
<proteinExistence type="predicted"/>
<comment type="caution">
    <text evidence="7">The sequence shown here is derived from an EMBL/GenBank/DDBJ whole genome shotgun (WGS) entry which is preliminary data.</text>
</comment>
<dbReference type="Gene3D" id="1.10.287.70">
    <property type="match status" value="1"/>
</dbReference>
<dbReference type="Pfam" id="PF00520">
    <property type="entry name" value="Ion_trans"/>
    <property type="match status" value="1"/>
</dbReference>
<name>A0A177BB99_9BILA</name>
<evidence type="ECO:0000256" key="2">
    <source>
        <dbReference type="ARBA" id="ARBA00022692"/>
    </source>
</evidence>
<dbReference type="GO" id="GO:0036128">
    <property type="term" value="C:CatSper complex"/>
    <property type="evidence" value="ECO:0007669"/>
    <property type="project" value="TreeGrafter"/>
</dbReference>
<dbReference type="Proteomes" id="UP000078046">
    <property type="component" value="Unassembled WGS sequence"/>
</dbReference>
<feature type="domain" description="Ion transport" evidence="6">
    <location>
        <begin position="117"/>
        <end position="373"/>
    </location>
</feature>
<reference evidence="7 8" key="1">
    <citation type="submission" date="2016-04" db="EMBL/GenBank/DDBJ databases">
        <title>The genome of Intoshia linei affirms orthonectids as highly simplified spiralians.</title>
        <authorList>
            <person name="Mikhailov K.V."/>
            <person name="Slusarev G.S."/>
            <person name="Nikitin M.A."/>
            <person name="Logacheva M.D."/>
            <person name="Penin A."/>
            <person name="Aleoshin V."/>
            <person name="Panchin Y.V."/>
        </authorList>
    </citation>
    <scope>NUCLEOTIDE SEQUENCE [LARGE SCALE GENOMIC DNA]</scope>
    <source>
        <strain evidence="7">Intl2013</strain>
        <tissue evidence="7">Whole animal</tissue>
    </source>
</reference>
<protein>
    <recommendedName>
        <fullName evidence="6">Ion transport domain-containing protein</fullName>
    </recommendedName>
</protein>
<keyword evidence="4 5" id="KW-0472">Membrane</keyword>
<accession>A0A177BB99</accession>
<comment type="subcellular location">
    <subcellularLocation>
        <location evidence="1">Membrane</location>
        <topology evidence="1">Multi-pass membrane protein</topology>
    </subcellularLocation>
</comment>
<dbReference type="InterPro" id="IPR005821">
    <property type="entry name" value="Ion_trans_dom"/>
</dbReference>
<evidence type="ECO:0000313" key="7">
    <source>
        <dbReference type="EMBL" id="OAF71475.1"/>
    </source>
</evidence>
<keyword evidence="3 5" id="KW-1133">Transmembrane helix</keyword>
<feature type="transmembrane region" description="Helical" evidence="5">
    <location>
        <begin position="240"/>
        <end position="259"/>
    </location>
</feature>
<dbReference type="EMBL" id="LWCA01000048">
    <property type="protein sequence ID" value="OAF71475.1"/>
    <property type="molecule type" value="Genomic_DNA"/>
</dbReference>
<evidence type="ECO:0000256" key="4">
    <source>
        <dbReference type="ARBA" id="ARBA00023136"/>
    </source>
</evidence>
<feature type="transmembrane region" description="Helical" evidence="5">
    <location>
        <begin position="279"/>
        <end position="301"/>
    </location>
</feature>
<sequence length="445" mass="51853">MKNDLTLSDLKNYPVSKKGKYFQFKLFELFEIENESNIIEDEFNSMQKYKDFVDCVENTKNGNVNEDDVHKYNLNSKSLFEFNNVKGSLNVTNCTHKDGITRISKIMRLIVKYCEFKYYKYLSMGLMIFTILILSYQTDSISHRKNDKIKNGNSMHYIELTLLALAFLDRVVAQIYIKKRVCINLPILAEILLIIASFASMFIQFYVDSIVENNTTQNNCEIQLDQYKTKTSINETYSSLRIFLTFLQSIKVFRVISLISYSKTLVTLSSATFRAMKEVLIVLLMLLLFGYIFDLLGVHFFKTKTTFTGLYTGAIQLFKLFTLDDWDKFHKQLQQGENYVQSTIFILTWIFVGFFIIQNVFIGIFQENIDSVNLEDYKQDTIDKHIQIKDNKTQVTLNIEGQDAPHSAQYYAVLLNLMSHQMDLLDECDILLDLISKLLINIIDN</sequence>
<feature type="transmembrane region" description="Helical" evidence="5">
    <location>
        <begin position="344"/>
        <end position="365"/>
    </location>
</feature>
<evidence type="ECO:0000259" key="6">
    <source>
        <dbReference type="Pfam" id="PF00520"/>
    </source>
</evidence>
<dbReference type="PANTHER" id="PTHR47131:SF1">
    <property type="entry name" value="CATION CHANNEL SPERM-ASSOCIATED PROTEIN 3"/>
    <property type="match status" value="1"/>
</dbReference>
<dbReference type="AlphaFoldDB" id="A0A177BB99"/>